<keyword evidence="3" id="KW-0285">Flavoprotein</keyword>
<dbReference type="eggNOG" id="KOG1238">
    <property type="taxonomic scope" value="Eukaryota"/>
</dbReference>
<keyword evidence="4" id="KW-0732">Signal</keyword>
<dbReference type="PROSITE" id="PS00624">
    <property type="entry name" value="GMC_OXRED_2"/>
    <property type="match status" value="1"/>
</dbReference>
<dbReference type="PROSITE" id="PS00623">
    <property type="entry name" value="GMC_OXRED_1"/>
    <property type="match status" value="1"/>
</dbReference>
<dbReference type="GO" id="GO:0050660">
    <property type="term" value="F:flavin adenine dinucleotide binding"/>
    <property type="evidence" value="ECO:0007669"/>
    <property type="project" value="InterPro"/>
</dbReference>
<dbReference type="SUPFAM" id="SSF54373">
    <property type="entry name" value="FAD-linked reductases, C-terminal domain"/>
    <property type="match status" value="1"/>
</dbReference>
<feature type="chain" id="PRO_5004579929" description="Glucose-methanol-choline oxidoreductase N-terminal domain-containing protein" evidence="4">
    <location>
        <begin position="20"/>
        <end position="605"/>
    </location>
</feature>
<feature type="signal peptide" evidence="4">
    <location>
        <begin position="1"/>
        <end position="19"/>
    </location>
</feature>
<dbReference type="OMA" id="NYPWIHI"/>
<evidence type="ECO:0000313" key="7">
    <source>
        <dbReference type="EnsemblMetazoa" id="SMAR008860-PA"/>
    </source>
</evidence>
<evidence type="ECO:0000256" key="3">
    <source>
        <dbReference type="RuleBase" id="RU003968"/>
    </source>
</evidence>
<dbReference type="Gene3D" id="3.30.560.10">
    <property type="entry name" value="Glucose Oxidase, domain 3"/>
    <property type="match status" value="1"/>
</dbReference>
<dbReference type="InterPro" id="IPR000172">
    <property type="entry name" value="GMC_OxRdtase_N"/>
</dbReference>
<proteinExistence type="inferred from homology"/>
<reference evidence="8" key="1">
    <citation type="submission" date="2011-05" db="EMBL/GenBank/DDBJ databases">
        <authorList>
            <person name="Richards S.R."/>
            <person name="Qu J."/>
            <person name="Jiang H."/>
            <person name="Jhangiani S.N."/>
            <person name="Agravi P."/>
            <person name="Goodspeed R."/>
            <person name="Gross S."/>
            <person name="Mandapat C."/>
            <person name="Jackson L."/>
            <person name="Mathew T."/>
            <person name="Pu L."/>
            <person name="Thornton R."/>
            <person name="Saada N."/>
            <person name="Wilczek-Boney K.B."/>
            <person name="Lee S."/>
            <person name="Kovar C."/>
            <person name="Wu Y."/>
            <person name="Scherer S.E."/>
            <person name="Worley K.C."/>
            <person name="Muzny D.M."/>
            <person name="Gibbs R."/>
        </authorList>
    </citation>
    <scope>NUCLEOTIDE SEQUENCE</scope>
    <source>
        <strain evidence="8">Brora</strain>
    </source>
</reference>
<dbReference type="PANTHER" id="PTHR11552">
    <property type="entry name" value="GLUCOSE-METHANOL-CHOLINE GMC OXIDOREDUCTASE"/>
    <property type="match status" value="1"/>
</dbReference>
<name>T1J5G0_STRMM</name>
<dbReference type="Proteomes" id="UP000014500">
    <property type="component" value="Unassembled WGS sequence"/>
</dbReference>
<dbReference type="InterPro" id="IPR036188">
    <property type="entry name" value="FAD/NAD-bd_sf"/>
</dbReference>
<dbReference type="InterPro" id="IPR012132">
    <property type="entry name" value="GMC_OxRdtase"/>
</dbReference>
<dbReference type="Pfam" id="PF05199">
    <property type="entry name" value="GMC_oxred_C"/>
    <property type="match status" value="1"/>
</dbReference>
<dbReference type="PIRSF" id="PIRSF000137">
    <property type="entry name" value="Alcohol_oxidase"/>
    <property type="match status" value="1"/>
</dbReference>
<feature type="domain" description="Glucose-methanol-choline oxidoreductase N-terminal" evidence="6">
    <location>
        <begin position="297"/>
        <end position="311"/>
    </location>
</feature>
<evidence type="ECO:0000256" key="1">
    <source>
        <dbReference type="ARBA" id="ARBA00010790"/>
    </source>
</evidence>
<keyword evidence="2 3" id="KW-0274">FAD</keyword>
<dbReference type="HOGENOM" id="CLU_002865_7_0_1"/>
<sequence length="605" mass="66471">MVLISPIASIALLIPITTMLLLRNRTPNGPPNPPTHRAADAYDYVIVGGGSAGAVLANRLSEDPSVTVLLIEAGGDETIFTEIPALAGYLQLSDLDWKYKTVPQPAACWGMTNRQCLWPRGKVLGGSSTINYMLYVRGNKNDYDAWAKLGNSGWSYEDVLPYFLKSEDFNSVTRSGNELYHSKGGYLSVSEAPWHTPLARAFVEAGVTMGYEETDINGAKQTGFTVAPGTIRNGARCSTAKAFIRPANSRKNLQVSLHSHAMKILFDNTKRAVGVMYHKDGKPQVAEARREVILSAGAINSPQLLMLSGVGPRQHLQQFGIPVVVDLPGVGQNMQDHIGAGIVFTIDKPVSVVQSRFENTFYVSQWGLFGRGPLTVLGGVEGLAFINTRYANKSIDWPDIQYHFISGSPAADSGRQIRRVMGFSNQFWDGYFKPISGKDSFMFSTTLLRPRSNGTISLQSADPFDPPVIDPKYLTDQQDVNVMVDGIKIAIALGYSEAFKQYGAKLHDKLYPTCFHEKPYSDGYWGCVARTYTSTIYHPVGTCKMGRNWDPLAVVDPHLRVYGVKNLRVIDASIMPLIVSGNTNAPSIMIGEKGADLVKRYWLKL</sequence>
<organism evidence="7 8">
    <name type="scientific">Strigamia maritima</name>
    <name type="common">European centipede</name>
    <name type="synonym">Geophilus maritimus</name>
    <dbReference type="NCBI Taxonomy" id="126957"/>
    <lineage>
        <taxon>Eukaryota</taxon>
        <taxon>Metazoa</taxon>
        <taxon>Ecdysozoa</taxon>
        <taxon>Arthropoda</taxon>
        <taxon>Myriapoda</taxon>
        <taxon>Chilopoda</taxon>
        <taxon>Pleurostigmophora</taxon>
        <taxon>Geophilomorpha</taxon>
        <taxon>Linotaeniidae</taxon>
        <taxon>Strigamia</taxon>
    </lineage>
</organism>
<comment type="similarity">
    <text evidence="1 3">Belongs to the GMC oxidoreductase family.</text>
</comment>
<dbReference type="Pfam" id="PF00732">
    <property type="entry name" value="GMC_oxred_N"/>
    <property type="match status" value="1"/>
</dbReference>
<dbReference type="STRING" id="126957.T1J5G0"/>
<dbReference type="PhylomeDB" id="T1J5G0"/>
<dbReference type="AlphaFoldDB" id="T1J5G0"/>
<dbReference type="Gene3D" id="3.50.50.60">
    <property type="entry name" value="FAD/NAD(P)-binding domain"/>
    <property type="match status" value="1"/>
</dbReference>
<keyword evidence="8" id="KW-1185">Reference proteome</keyword>
<dbReference type="EMBL" id="JH431861">
    <property type="status" value="NOT_ANNOTATED_CDS"/>
    <property type="molecule type" value="Genomic_DNA"/>
</dbReference>
<dbReference type="PANTHER" id="PTHR11552:SF227">
    <property type="entry name" value="GLUCOSE DEHYDROGENASE [FAD, QUINONE]-LIKE PROTEIN"/>
    <property type="match status" value="1"/>
</dbReference>
<reference evidence="7" key="2">
    <citation type="submission" date="2015-02" db="UniProtKB">
        <authorList>
            <consortium name="EnsemblMetazoa"/>
        </authorList>
    </citation>
    <scope>IDENTIFICATION</scope>
</reference>
<dbReference type="InterPro" id="IPR007867">
    <property type="entry name" value="GMC_OxRtase_C"/>
</dbReference>
<evidence type="ECO:0000256" key="4">
    <source>
        <dbReference type="SAM" id="SignalP"/>
    </source>
</evidence>
<dbReference type="SUPFAM" id="SSF51905">
    <property type="entry name" value="FAD/NAD(P)-binding domain"/>
    <property type="match status" value="1"/>
</dbReference>
<dbReference type="GO" id="GO:0016614">
    <property type="term" value="F:oxidoreductase activity, acting on CH-OH group of donors"/>
    <property type="evidence" value="ECO:0007669"/>
    <property type="project" value="InterPro"/>
</dbReference>
<evidence type="ECO:0000259" key="5">
    <source>
        <dbReference type="PROSITE" id="PS00623"/>
    </source>
</evidence>
<feature type="domain" description="Glucose-methanol-choline oxidoreductase N-terminal" evidence="5">
    <location>
        <begin position="121"/>
        <end position="144"/>
    </location>
</feature>
<feature type="binding site" evidence="2">
    <location>
        <position position="123"/>
    </location>
    <ligand>
        <name>FAD</name>
        <dbReference type="ChEBI" id="CHEBI:57692"/>
    </ligand>
</feature>
<evidence type="ECO:0000256" key="2">
    <source>
        <dbReference type="PIRSR" id="PIRSR000137-2"/>
    </source>
</evidence>
<accession>T1J5G0</accession>
<evidence type="ECO:0000313" key="8">
    <source>
        <dbReference type="Proteomes" id="UP000014500"/>
    </source>
</evidence>
<dbReference type="EnsemblMetazoa" id="SMAR008860-RA">
    <property type="protein sequence ID" value="SMAR008860-PA"/>
    <property type="gene ID" value="SMAR008860"/>
</dbReference>
<comment type="cofactor">
    <cofactor evidence="2">
        <name>FAD</name>
        <dbReference type="ChEBI" id="CHEBI:57692"/>
    </cofactor>
</comment>
<protein>
    <recommendedName>
        <fullName evidence="5 6">Glucose-methanol-choline oxidoreductase N-terminal domain-containing protein</fullName>
    </recommendedName>
</protein>
<evidence type="ECO:0000259" key="6">
    <source>
        <dbReference type="PROSITE" id="PS00624"/>
    </source>
</evidence>